<name>A0A1Y5SME5_9RHOB</name>
<evidence type="ECO:0000313" key="2">
    <source>
        <dbReference type="Proteomes" id="UP000193077"/>
    </source>
</evidence>
<proteinExistence type="predicted"/>
<gene>
    <name evidence="1" type="ORF">TRL7639_02120</name>
</gene>
<dbReference type="Proteomes" id="UP000193077">
    <property type="component" value="Unassembled WGS sequence"/>
</dbReference>
<accession>A0A1Y5SME5</accession>
<reference evidence="1 2" key="1">
    <citation type="submission" date="2017-03" db="EMBL/GenBank/DDBJ databases">
        <authorList>
            <person name="Afonso C.L."/>
            <person name="Miller P.J."/>
            <person name="Scott M.A."/>
            <person name="Spackman E."/>
            <person name="Goraichik I."/>
            <person name="Dimitrov K.M."/>
            <person name="Suarez D.L."/>
            <person name="Swayne D.E."/>
        </authorList>
    </citation>
    <scope>NUCLEOTIDE SEQUENCE [LARGE SCALE GENOMIC DNA]</scope>
    <source>
        <strain evidence="1 2">CECT 7639</strain>
    </source>
</reference>
<dbReference type="OrthoDB" id="7728363at2"/>
<dbReference type="RefSeq" id="WP_085795630.1">
    <property type="nucleotide sequence ID" value="NZ_FWFO01000001.1"/>
</dbReference>
<evidence type="ECO:0000313" key="1">
    <source>
        <dbReference type="EMBL" id="SLN40993.1"/>
    </source>
</evidence>
<sequence>MFDQETAATRALLNFLAEHNEALQNAALVLGGSWALRRVQHLLDHLVVSRELNRRVRQDLVALHQVFTLQNVGDPERIETVLFAGIDPEDPMVEDICLLSDQLEDHMRAIDAVCDVPAFDLSIAA</sequence>
<dbReference type="EMBL" id="FWFO01000001">
    <property type="protein sequence ID" value="SLN40993.1"/>
    <property type="molecule type" value="Genomic_DNA"/>
</dbReference>
<organism evidence="1 2">
    <name type="scientific">Falsiruegeria litorea R37</name>
    <dbReference type="NCBI Taxonomy" id="1200284"/>
    <lineage>
        <taxon>Bacteria</taxon>
        <taxon>Pseudomonadati</taxon>
        <taxon>Pseudomonadota</taxon>
        <taxon>Alphaproteobacteria</taxon>
        <taxon>Rhodobacterales</taxon>
        <taxon>Roseobacteraceae</taxon>
        <taxon>Falsiruegeria</taxon>
    </lineage>
</organism>
<dbReference type="AlphaFoldDB" id="A0A1Y5SME5"/>
<keyword evidence="2" id="KW-1185">Reference proteome</keyword>
<protein>
    <submittedName>
        <fullName evidence="1">Uncharacterized protein</fullName>
    </submittedName>
</protein>